<keyword evidence="1" id="KW-1133">Transmembrane helix</keyword>
<evidence type="ECO:0000313" key="24">
    <source>
        <dbReference type="Proteomes" id="UP000284220"/>
    </source>
</evidence>
<dbReference type="Proteomes" id="UP000283585">
    <property type="component" value="Unassembled WGS sequence"/>
</dbReference>
<dbReference type="EMBL" id="QSJW01000014">
    <property type="protein sequence ID" value="RHE09619.1"/>
    <property type="molecule type" value="Genomic_DNA"/>
</dbReference>
<dbReference type="Proteomes" id="UP000261105">
    <property type="component" value="Unassembled WGS sequence"/>
</dbReference>
<evidence type="ECO:0000313" key="28">
    <source>
        <dbReference type="Proteomes" id="UP000285839"/>
    </source>
</evidence>
<evidence type="ECO:0000313" key="6">
    <source>
        <dbReference type="EMBL" id="RGQ02696.1"/>
    </source>
</evidence>
<dbReference type="Proteomes" id="UP000095409">
    <property type="component" value="Unassembled WGS sequence"/>
</dbReference>
<dbReference type="Proteomes" id="UP000284220">
    <property type="component" value="Unassembled WGS sequence"/>
</dbReference>
<reference evidence="15 29" key="3">
    <citation type="journal article" date="2019" name="Science, e1252229">
        <title>Invertible promoters mediate bacterial phase variation, antibiotic resistance, and host adaptation in the gut.</title>
        <authorList>
            <person name="Jiang X."/>
            <person name="Hall A.B."/>
            <person name="Arthur T.D."/>
            <person name="Plichta D.R."/>
            <person name="Covington C.T."/>
            <person name="Poyet M."/>
            <person name="Crothers J."/>
            <person name="Moses P.L."/>
            <person name="Tolonen A.C."/>
            <person name="Vlamakis H."/>
            <person name="Alm E.J."/>
            <person name="Xavier R.J."/>
        </authorList>
    </citation>
    <scope>NUCLEOTIDE SEQUENCE [LARGE SCALE GENOMIC DNA]</scope>
    <source>
        <strain evidence="29">af_0058</strain>
        <strain evidence="15">Af_0058</strain>
    </source>
</reference>
<dbReference type="InterPro" id="IPR046088">
    <property type="entry name" value="DUF6106"/>
</dbReference>
<dbReference type="AlphaFoldDB" id="A0A174H2X4"/>
<evidence type="ECO:0000313" key="14">
    <source>
        <dbReference type="EMBL" id="RHK97773.1"/>
    </source>
</evidence>
<evidence type="ECO:0000313" key="21">
    <source>
        <dbReference type="Proteomes" id="UP000283585"/>
    </source>
</evidence>
<evidence type="ECO:0000313" key="29">
    <source>
        <dbReference type="Proteomes" id="UP000293506"/>
    </source>
</evidence>
<dbReference type="OrthoDB" id="2062630at2"/>
<dbReference type="Proteomes" id="UP000261222">
    <property type="component" value="Unassembled WGS sequence"/>
</dbReference>
<dbReference type="EMBL" id="QSUZ01000017">
    <property type="protein sequence ID" value="RGN86632.1"/>
    <property type="molecule type" value="Genomic_DNA"/>
</dbReference>
<evidence type="ECO:0000313" key="20">
    <source>
        <dbReference type="Proteomes" id="UP000265828"/>
    </source>
</evidence>
<sequence length="167" mass="18674">MSDLYSELLVKKEPTAKDSIVKYGMIVLTVLAVGAGLFISPILLLVAVALGVASYFVIPRTDLEYEYLFVNGEFDIDMVMSKSKRKKVMSMNLREADLVAPLDSHRMDYYNGNSRLKTLDYSSGNQQHRRFAVIIKSGGENCKIIIEPDEQMAQAIKNSAPSKVFLD</sequence>
<evidence type="ECO:0000313" key="27">
    <source>
        <dbReference type="Proteomes" id="UP000284644"/>
    </source>
</evidence>
<organism evidence="2 16">
    <name type="scientific">Blautia obeum</name>
    <dbReference type="NCBI Taxonomy" id="40520"/>
    <lineage>
        <taxon>Bacteria</taxon>
        <taxon>Bacillati</taxon>
        <taxon>Bacillota</taxon>
        <taxon>Clostridia</taxon>
        <taxon>Lachnospirales</taxon>
        <taxon>Lachnospiraceae</taxon>
        <taxon>Blautia</taxon>
    </lineage>
</organism>
<dbReference type="EMBL" id="QRVV01000075">
    <property type="protein sequence ID" value="RGS69500.1"/>
    <property type="molecule type" value="Genomic_DNA"/>
</dbReference>
<keyword evidence="1" id="KW-0812">Transmembrane</keyword>
<evidence type="ECO:0000313" key="15">
    <source>
        <dbReference type="EMBL" id="RYT68318.1"/>
    </source>
</evidence>
<dbReference type="EMBL" id="QROE01000001">
    <property type="protein sequence ID" value="RHK97773.1"/>
    <property type="molecule type" value="Genomic_DNA"/>
</dbReference>
<dbReference type="EMBL" id="CYZD01000019">
    <property type="protein sequence ID" value="CUO69254.1"/>
    <property type="molecule type" value="Genomic_DNA"/>
</dbReference>
<reference evidence="16 17" key="1">
    <citation type="submission" date="2015-09" db="EMBL/GenBank/DDBJ databases">
        <authorList>
            <consortium name="Pathogen Informatics"/>
        </authorList>
    </citation>
    <scope>NUCLEOTIDE SEQUENCE [LARGE SCALE GENOMIC DNA]</scope>
    <source>
        <strain evidence="2 16">2789STDY5608837</strain>
        <strain evidence="3 17">2789STDY5834921</strain>
    </source>
</reference>
<name>A0A174H2X4_9FIRM</name>
<dbReference type="EMBL" id="QRZI01000015">
    <property type="protein sequence ID" value="RGV60794.1"/>
    <property type="molecule type" value="Genomic_DNA"/>
</dbReference>
<evidence type="ECO:0000313" key="2">
    <source>
        <dbReference type="EMBL" id="CUO69254.1"/>
    </source>
</evidence>
<evidence type="ECO:0000313" key="13">
    <source>
        <dbReference type="EMBL" id="RHH15886.1"/>
    </source>
</evidence>
<dbReference type="Proteomes" id="UP000284267">
    <property type="component" value="Unassembled WGS sequence"/>
</dbReference>
<evidence type="ECO:0000313" key="22">
    <source>
        <dbReference type="Proteomes" id="UP000283928"/>
    </source>
</evidence>
<dbReference type="EMBL" id="QRUH01000014">
    <property type="protein sequence ID" value="RGR46328.1"/>
    <property type="molecule type" value="Genomic_DNA"/>
</dbReference>
<evidence type="ECO:0000313" key="5">
    <source>
        <dbReference type="EMBL" id="RGN86632.1"/>
    </source>
</evidence>
<dbReference type="Proteomes" id="UP000284644">
    <property type="component" value="Unassembled WGS sequence"/>
</dbReference>
<dbReference type="EMBL" id="RCXQ01000002">
    <property type="protein sequence ID" value="RYT68318.1"/>
    <property type="molecule type" value="Genomic_DNA"/>
</dbReference>
<evidence type="ECO:0000313" key="7">
    <source>
        <dbReference type="EMBL" id="RGR46328.1"/>
    </source>
</evidence>
<dbReference type="EMBL" id="QSUB01000001">
    <property type="protein sequence ID" value="RGN06994.1"/>
    <property type="molecule type" value="Genomic_DNA"/>
</dbReference>
<evidence type="ECO:0000313" key="23">
    <source>
        <dbReference type="Proteomes" id="UP000284024"/>
    </source>
</evidence>
<evidence type="ECO:0000313" key="17">
    <source>
        <dbReference type="Proteomes" id="UP000095413"/>
    </source>
</evidence>
<dbReference type="Pfam" id="PF19601">
    <property type="entry name" value="DUF6106"/>
    <property type="match status" value="1"/>
</dbReference>
<evidence type="ECO:0000313" key="18">
    <source>
        <dbReference type="Proteomes" id="UP000261105"/>
    </source>
</evidence>
<gene>
    <name evidence="14" type="ORF">DW040_00200</name>
    <name evidence="13" type="ORF">DW222_15430</name>
    <name evidence="12" type="ORF">DW272_14880</name>
    <name evidence="11" type="ORF">DW723_13750</name>
    <name evidence="10" type="ORF">DW767_17085</name>
    <name evidence="9" type="ORF">DWW07_16185</name>
    <name evidence="8" type="ORF">DWX77_14835</name>
    <name evidence="7" type="ORF">DWY46_15330</name>
    <name evidence="6" type="ORF">DWZ12_14685</name>
    <name evidence="5" type="ORF">DXB38_11950</name>
    <name evidence="4" type="ORF">DXB81_00200</name>
    <name evidence="15" type="ORF">EAI82_03735</name>
    <name evidence="2" type="ORF">ERS852394_02777</name>
    <name evidence="3" type="ORF">ERS852533_02817</name>
</gene>
<evidence type="ECO:0008006" key="30">
    <source>
        <dbReference type="Google" id="ProtNLM"/>
    </source>
</evidence>
<dbReference type="Proteomes" id="UP000095413">
    <property type="component" value="Unassembled WGS sequence"/>
</dbReference>
<reference evidence="18 19" key="2">
    <citation type="submission" date="2018-08" db="EMBL/GenBank/DDBJ databases">
        <title>A genome reference for cultivated species of the human gut microbiota.</title>
        <authorList>
            <person name="Zou Y."/>
            <person name="Xue W."/>
            <person name="Luo G."/>
        </authorList>
    </citation>
    <scope>NUCLEOTIDE SEQUENCE [LARGE SCALE GENOMIC DNA]</scope>
    <source>
        <strain evidence="9 20">AF14-23</strain>
        <strain evidence="8 25">AF21-24</strain>
        <strain evidence="7 28">AF25-21</strain>
        <strain evidence="6 21">AF29-2BH</strain>
        <strain evidence="14 26">AF39-4</strain>
        <strain evidence="13 23">AM18-2AC</strain>
        <strain evidence="12 24">AM22-9LB</strain>
        <strain evidence="11 22">AM27-32LB</strain>
        <strain evidence="10 27">AM29-25AC</strain>
        <strain evidence="5 18">OM03-6</strain>
        <strain evidence="4 19">OM06-11AA</strain>
    </source>
</reference>
<dbReference type="EMBL" id="QRSS01000025">
    <property type="protein sequence ID" value="RGQ02696.1"/>
    <property type="molecule type" value="Genomic_DNA"/>
</dbReference>
<proteinExistence type="predicted"/>
<dbReference type="RefSeq" id="WP_005427277.1">
    <property type="nucleotide sequence ID" value="NZ_CABJDZ010000001.1"/>
</dbReference>
<evidence type="ECO:0000313" key="10">
    <source>
        <dbReference type="EMBL" id="RHE09619.1"/>
    </source>
</evidence>
<evidence type="ECO:0000313" key="8">
    <source>
        <dbReference type="EMBL" id="RGS69500.1"/>
    </source>
</evidence>
<evidence type="ECO:0000313" key="9">
    <source>
        <dbReference type="EMBL" id="RGV60794.1"/>
    </source>
</evidence>
<dbReference type="Proteomes" id="UP000293506">
    <property type="component" value="Unassembled WGS sequence"/>
</dbReference>
<keyword evidence="1" id="KW-0472">Membrane</keyword>
<evidence type="ECO:0000313" key="11">
    <source>
        <dbReference type="EMBL" id="RHE71300.1"/>
    </source>
</evidence>
<dbReference type="Proteomes" id="UP000284242">
    <property type="component" value="Unassembled WGS sequence"/>
</dbReference>
<evidence type="ECO:0000313" key="4">
    <source>
        <dbReference type="EMBL" id="RGN06994.1"/>
    </source>
</evidence>
<evidence type="ECO:0000313" key="19">
    <source>
        <dbReference type="Proteomes" id="UP000261222"/>
    </source>
</evidence>
<evidence type="ECO:0000313" key="25">
    <source>
        <dbReference type="Proteomes" id="UP000284242"/>
    </source>
</evidence>
<dbReference type="Proteomes" id="UP000283928">
    <property type="component" value="Unassembled WGS sequence"/>
</dbReference>
<dbReference type="EMBL" id="QSKO01000024">
    <property type="protein sequence ID" value="RHE71300.1"/>
    <property type="molecule type" value="Genomic_DNA"/>
</dbReference>
<evidence type="ECO:0000256" key="1">
    <source>
        <dbReference type="SAM" id="Phobius"/>
    </source>
</evidence>
<dbReference type="EMBL" id="QRJH01000010">
    <property type="protein sequence ID" value="RHH15886.1"/>
    <property type="molecule type" value="Genomic_DNA"/>
</dbReference>
<dbReference type="EMBL" id="QRHZ01000010">
    <property type="protein sequence ID" value="RHG15016.1"/>
    <property type="molecule type" value="Genomic_DNA"/>
</dbReference>
<evidence type="ECO:0000313" key="3">
    <source>
        <dbReference type="EMBL" id="CUP86103.1"/>
    </source>
</evidence>
<dbReference type="GeneID" id="79804689"/>
<evidence type="ECO:0000313" key="12">
    <source>
        <dbReference type="EMBL" id="RHG15016.1"/>
    </source>
</evidence>
<evidence type="ECO:0000313" key="16">
    <source>
        <dbReference type="Proteomes" id="UP000095409"/>
    </source>
</evidence>
<dbReference type="Proteomes" id="UP000285839">
    <property type="component" value="Unassembled WGS sequence"/>
</dbReference>
<evidence type="ECO:0000313" key="26">
    <source>
        <dbReference type="Proteomes" id="UP000284267"/>
    </source>
</evidence>
<feature type="transmembrane region" description="Helical" evidence="1">
    <location>
        <begin position="20"/>
        <end position="53"/>
    </location>
</feature>
<dbReference type="EMBL" id="CZBA01000019">
    <property type="protein sequence ID" value="CUP86103.1"/>
    <property type="molecule type" value="Genomic_DNA"/>
</dbReference>
<protein>
    <recommendedName>
        <fullName evidence="30">Bacterial Pleckstrin homology domain-containing protein</fullName>
    </recommendedName>
</protein>
<dbReference type="Proteomes" id="UP000265828">
    <property type="component" value="Unassembled WGS sequence"/>
</dbReference>
<dbReference type="Proteomes" id="UP000284024">
    <property type="component" value="Unassembled WGS sequence"/>
</dbReference>
<accession>A0A174H2X4</accession>